<evidence type="ECO:0000256" key="1">
    <source>
        <dbReference type="ARBA" id="ARBA00004496"/>
    </source>
</evidence>
<comment type="subunit">
    <text evidence="7">Component of the eukaryotic translation initiation factor 3 (eIF-3) complex. The eIF-3 complex interacts with pix. Interacts with mxt.</text>
</comment>
<dbReference type="InterPro" id="IPR035979">
    <property type="entry name" value="RBD_domain_sf"/>
</dbReference>
<dbReference type="GO" id="GO:0016282">
    <property type="term" value="C:eukaryotic 43S preinitiation complex"/>
    <property type="evidence" value="ECO:0007669"/>
    <property type="project" value="UniProtKB-UniRule"/>
</dbReference>
<dbReference type="HAMAP" id="MF_03001">
    <property type="entry name" value="eIF3b"/>
    <property type="match status" value="1"/>
</dbReference>
<dbReference type="OrthoDB" id="10250414at2759"/>
<dbReference type="InterPro" id="IPR034363">
    <property type="entry name" value="eIF3B_RRM"/>
</dbReference>
<evidence type="ECO:0000313" key="11">
    <source>
        <dbReference type="EnsemblMetazoa" id="CLYHEMP024418.1"/>
    </source>
</evidence>
<dbReference type="PANTHER" id="PTHR14068:SF0">
    <property type="entry name" value="EUKARYOTIC TRANSLATION INITIATION FACTOR 3 SUBUNIT B"/>
    <property type="match status" value="1"/>
</dbReference>
<keyword evidence="5 8" id="KW-0694">RNA-binding</keyword>
<dbReference type="PANTHER" id="PTHR14068">
    <property type="entry name" value="EUKARYOTIC TRANSLATION INITIATION FACTOR 3 EIF3 -RELATED"/>
    <property type="match status" value="1"/>
</dbReference>
<accession>A0A7M6DRI1</accession>
<dbReference type="GO" id="GO:0001732">
    <property type="term" value="P:formation of cytoplasmic translation initiation complex"/>
    <property type="evidence" value="ECO:0007669"/>
    <property type="project" value="UniProtKB-UniRule"/>
</dbReference>
<dbReference type="AlphaFoldDB" id="A0A7M6DRI1"/>
<keyword evidence="6 8" id="KW-0648">Protein biosynthesis</keyword>
<evidence type="ECO:0000256" key="8">
    <source>
        <dbReference type="HAMAP-Rule" id="MF_03001"/>
    </source>
</evidence>
<keyword evidence="12" id="KW-1185">Reference proteome</keyword>
<dbReference type="GO" id="GO:0005852">
    <property type="term" value="C:eukaryotic translation initiation factor 3 complex"/>
    <property type="evidence" value="ECO:0007669"/>
    <property type="project" value="UniProtKB-UniRule"/>
</dbReference>
<dbReference type="CDD" id="cd12278">
    <property type="entry name" value="RRM_eIF3B"/>
    <property type="match status" value="1"/>
</dbReference>
<evidence type="ECO:0000256" key="5">
    <source>
        <dbReference type="ARBA" id="ARBA00022884"/>
    </source>
</evidence>
<evidence type="ECO:0000256" key="6">
    <source>
        <dbReference type="ARBA" id="ARBA00022917"/>
    </source>
</evidence>
<dbReference type="InterPro" id="IPR013979">
    <property type="entry name" value="TIF_beta_prop-like"/>
</dbReference>
<dbReference type="SMART" id="SM00360">
    <property type="entry name" value="RRM"/>
    <property type="match status" value="1"/>
</dbReference>
<keyword evidence="2 8" id="KW-0963">Cytoplasm</keyword>
<evidence type="ECO:0000256" key="2">
    <source>
        <dbReference type="ARBA" id="ARBA00022490"/>
    </source>
</evidence>
<dbReference type="Proteomes" id="UP000594262">
    <property type="component" value="Unplaced"/>
</dbReference>
<proteinExistence type="inferred from homology"/>
<protein>
    <recommendedName>
        <fullName evidence="8">Eukaryotic translation initiation factor 3 subunit B</fullName>
        <shortName evidence="8">eIF3b</shortName>
    </recommendedName>
    <alternativeName>
        <fullName evidence="8">Eukaryotic translation initiation factor 3 subunit 9</fullName>
    </alternativeName>
</protein>
<dbReference type="Pfam" id="PF08662">
    <property type="entry name" value="eIF2A"/>
    <property type="match status" value="1"/>
</dbReference>
<dbReference type="InterPro" id="IPR011400">
    <property type="entry name" value="EIF3B"/>
</dbReference>
<comment type="similarity">
    <text evidence="8">Belongs to the eIF-3 subunit B family.</text>
</comment>
<evidence type="ECO:0000256" key="9">
    <source>
        <dbReference type="SAM" id="Coils"/>
    </source>
</evidence>
<dbReference type="FunFam" id="3.30.70.330:FF:000607">
    <property type="entry name" value="Eukaryotic translation initiation factor 3 subunit B"/>
    <property type="match status" value="1"/>
</dbReference>
<reference evidence="11" key="1">
    <citation type="submission" date="2021-01" db="UniProtKB">
        <authorList>
            <consortium name="EnsemblMetazoa"/>
        </authorList>
    </citation>
    <scope>IDENTIFICATION</scope>
</reference>
<organism evidence="11 12">
    <name type="scientific">Clytia hemisphaerica</name>
    <dbReference type="NCBI Taxonomy" id="252671"/>
    <lineage>
        <taxon>Eukaryota</taxon>
        <taxon>Metazoa</taxon>
        <taxon>Cnidaria</taxon>
        <taxon>Hydrozoa</taxon>
        <taxon>Hydroidolina</taxon>
        <taxon>Leptothecata</taxon>
        <taxon>Obeliida</taxon>
        <taxon>Clytiidae</taxon>
        <taxon>Clytia</taxon>
    </lineage>
</organism>
<dbReference type="InterPro" id="IPR000504">
    <property type="entry name" value="RRM_dom"/>
</dbReference>
<dbReference type="PROSITE" id="PS50102">
    <property type="entry name" value="RRM"/>
    <property type="match status" value="1"/>
</dbReference>
<sequence>FNLLDLLPDVLDQRPNESDSLDTVIIVDNVPVVGPDRLEKLKTIIRKVFSKFGNVVNEYYPEENGKTKGYIFLEFSNSSDASNAIKTANGYKLDKSHTFVVNSFSDFDKYKNVSPEWNPPAKEEYKEVCNLKSWLLEPDSNDQYSIIYAQGDKVVILQNGAAAPTMKNQRDNWTETTTKWSPKGSYLATFHRQGIALWGGPEFERIQRFNHSDVQLMDFSPCERYIVSYAPVQDANTQEPSGIIIWDSKTGAKKRGFIATGGHWPVFKWSNDGKFVARSGNEVLSVYESPVFGLLDKKSIKIPGMKDFTWSPTQNIIAYWVPEDDNAPARVCLMELPSRREIRVKNLFNVHDCKMHWQKNGDFLCVKVERHTKSKKGFYYNLELFRMREKNIPIDTLEIKDTIQAFEWEPNGNKFGVIHGESPRICASFYELEKTTLGHANLLKTLEKKTCNTISWCPAGQFCVLAGLRSMNGVFEFVDTADMTTMNMGEHYMATDVEWDPTGRYLMTGVSWWAHKVDNGYFIWSFQGKILQRHPLDQFCNFSWRPRPESLLSEKELSKIKKELKKYQKQFEQKDKLSQSKASKELIDKRRNLFNEFEEFRARHRATFEEYKSDRLALREGMDSEEESGDQLEEKIEFFIREETEVIAKKKSE</sequence>
<comment type="function">
    <text evidence="8">RNA-binding component of the eukaryotic translation initiation factor 3 (eIF-3) complex, which is involved in protein synthesis of a specialized repertoire of mRNAs and, together with other initiation factors, stimulates binding of mRNA and methionyl-tRNAi to the 40S ribosome. The eIF-3 complex specifically targets and initiates translation of a subset of mRNAs involved in cell proliferation.</text>
</comment>
<evidence type="ECO:0000256" key="4">
    <source>
        <dbReference type="ARBA" id="ARBA00022574"/>
    </source>
</evidence>
<dbReference type="Gene3D" id="3.30.70.330">
    <property type="match status" value="1"/>
</dbReference>
<dbReference type="GO" id="GO:0003723">
    <property type="term" value="F:RNA binding"/>
    <property type="evidence" value="ECO:0007669"/>
    <property type="project" value="UniProtKB-UniRule"/>
</dbReference>
<evidence type="ECO:0000256" key="3">
    <source>
        <dbReference type="ARBA" id="ARBA00022540"/>
    </source>
</evidence>
<name>A0A7M6DRI1_9CNID</name>
<dbReference type="InterPro" id="IPR012677">
    <property type="entry name" value="Nucleotide-bd_a/b_plait_sf"/>
</dbReference>
<comment type="subcellular location">
    <subcellularLocation>
        <location evidence="1 8">Cytoplasm</location>
    </subcellularLocation>
</comment>
<dbReference type="SUPFAM" id="SSF54928">
    <property type="entry name" value="RNA-binding domain, RBD"/>
    <property type="match status" value="1"/>
</dbReference>
<evidence type="ECO:0000259" key="10">
    <source>
        <dbReference type="PROSITE" id="PS50102"/>
    </source>
</evidence>
<evidence type="ECO:0000256" key="7">
    <source>
        <dbReference type="ARBA" id="ARBA00047068"/>
    </source>
</evidence>
<dbReference type="PIRSF" id="PIRSF036424">
    <property type="entry name" value="eIF3b"/>
    <property type="match status" value="1"/>
</dbReference>
<keyword evidence="3 8" id="KW-0396">Initiation factor</keyword>
<dbReference type="GO" id="GO:0033290">
    <property type="term" value="C:eukaryotic 48S preinitiation complex"/>
    <property type="evidence" value="ECO:0007669"/>
    <property type="project" value="UniProtKB-UniRule"/>
</dbReference>
<dbReference type="SUPFAM" id="SSF82171">
    <property type="entry name" value="DPP6 N-terminal domain-like"/>
    <property type="match status" value="1"/>
</dbReference>
<dbReference type="InterPro" id="IPR011042">
    <property type="entry name" value="6-blade_b-propeller_TolB-like"/>
</dbReference>
<dbReference type="Gene3D" id="2.120.10.30">
    <property type="entry name" value="TolB, C-terminal domain"/>
    <property type="match status" value="1"/>
</dbReference>
<evidence type="ECO:0000313" key="12">
    <source>
        <dbReference type="Proteomes" id="UP000594262"/>
    </source>
</evidence>
<feature type="coiled-coil region" evidence="9">
    <location>
        <begin position="550"/>
        <end position="577"/>
    </location>
</feature>
<dbReference type="GO" id="GO:0003743">
    <property type="term" value="F:translation initiation factor activity"/>
    <property type="evidence" value="ECO:0007669"/>
    <property type="project" value="UniProtKB-UniRule"/>
</dbReference>
<keyword evidence="4" id="KW-0853">WD repeat</keyword>
<dbReference type="Pfam" id="PF00076">
    <property type="entry name" value="RRM_1"/>
    <property type="match status" value="1"/>
</dbReference>
<keyword evidence="9" id="KW-0175">Coiled coil</keyword>
<dbReference type="EnsemblMetazoa" id="CLYHEMT024418.1">
    <property type="protein sequence ID" value="CLYHEMP024418.1"/>
    <property type="gene ID" value="CLYHEMG024418"/>
</dbReference>
<feature type="domain" description="RRM" evidence="10">
    <location>
        <begin position="23"/>
        <end position="106"/>
    </location>
</feature>
<dbReference type="GO" id="GO:0031369">
    <property type="term" value="F:translation initiation factor binding"/>
    <property type="evidence" value="ECO:0007669"/>
    <property type="project" value="InterPro"/>
</dbReference>